<dbReference type="Gene3D" id="3.40.50.1820">
    <property type="entry name" value="alpha/beta hydrolase"/>
    <property type="match status" value="1"/>
</dbReference>
<organism evidence="6 7">
    <name type="scientific">Drosophila rubida</name>
    <dbReference type="NCBI Taxonomy" id="30044"/>
    <lineage>
        <taxon>Eukaryota</taxon>
        <taxon>Metazoa</taxon>
        <taxon>Ecdysozoa</taxon>
        <taxon>Arthropoda</taxon>
        <taxon>Hexapoda</taxon>
        <taxon>Insecta</taxon>
        <taxon>Pterygota</taxon>
        <taxon>Neoptera</taxon>
        <taxon>Endopterygota</taxon>
        <taxon>Diptera</taxon>
        <taxon>Brachycera</taxon>
        <taxon>Muscomorpha</taxon>
        <taxon>Ephydroidea</taxon>
        <taxon>Drosophilidae</taxon>
        <taxon>Drosophila</taxon>
    </lineage>
</organism>
<comment type="subcellular location">
    <subcellularLocation>
        <location evidence="1">Secreted</location>
    </subcellularLocation>
</comment>
<evidence type="ECO:0000256" key="2">
    <source>
        <dbReference type="ARBA" id="ARBA00010701"/>
    </source>
</evidence>
<dbReference type="SUPFAM" id="SSF53474">
    <property type="entry name" value="alpha/beta-Hydrolases"/>
    <property type="match status" value="1"/>
</dbReference>
<dbReference type="PANTHER" id="PTHR11610:SF173">
    <property type="entry name" value="LIPASE DOMAIN-CONTAINING PROTEIN-RELATED"/>
    <property type="match status" value="1"/>
</dbReference>
<reference evidence="6" key="1">
    <citation type="journal article" date="2021" name="Mol. Ecol. Resour.">
        <title>Phylogenomic analyses of the genus Drosophila reveals genomic signals of climate adaptation.</title>
        <authorList>
            <person name="Li F."/>
            <person name="Rane R.V."/>
            <person name="Luria V."/>
            <person name="Xiong Z."/>
            <person name="Chen J."/>
            <person name="Li Z."/>
            <person name="Catullo R.A."/>
            <person name="Griffin P.C."/>
            <person name="Schiffer M."/>
            <person name="Pearce S."/>
            <person name="Lee S.F."/>
            <person name="McElroy K."/>
            <person name="Stocker A."/>
            <person name="Shirriffs J."/>
            <person name="Cockerell F."/>
            <person name="Coppin C."/>
            <person name="Sgro C.M."/>
            <person name="Karger A."/>
            <person name="Cain J.W."/>
            <person name="Weber J.A."/>
            <person name="Santpere G."/>
            <person name="Kirschner M.W."/>
            <person name="Hoffmann A.A."/>
            <person name="Oakeshott J.G."/>
            <person name="Zhang G."/>
        </authorList>
    </citation>
    <scope>NUCLEOTIDE SEQUENCE</scope>
    <source>
        <strain evidence="6">BGI-SZ-2011g</strain>
    </source>
</reference>
<protein>
    <recommendedName>
        <fullName evidence="5">Lipase domain-containing protein</fullName>
    </recommendedName>
</protein>
<gene>
    <name evidence="6" type="ORF">KR093_011700</name>
</gene>
<dbReference type="GO" id="GO:0016042">
    <property type="term" value="P:lipid catabolic process"/>
    <property type="evidence" value="ECO:0007669"/>
    <property type="project" value="TreeGrafter"/>
</dbReference>
<sequence length="287" mass="30689">TTSTTHVNALCLAADESAQPGYLLYTRRNPQTPQRIEPQVEALLRSSFYALEPIVLLLPSWRGNNSAEQQSKLAAALLAREPCNVFALDATPAASESQLVSSASDVVVLLQQQFDVPLARQQLVGYAEGAHLAGAVAAQVQQLLGAQLPHIVALDPSGDGDGVQLQHQLAAQDAAYVEVLHTNGNGLGTMRQLGDVDYYPNGGQQQPGCHSDACAQERALDLAVEMWSPANEFVCARCGSVEALSGHNCRWSSLRMGVGVDVAAGIYFLETKEQPPYGRGAYYIGFL</sequence>
<evidence type="ECO:0000256" key="3">
    <source>
        <dbReference type="ARBA" id="ARBA00022525"/>
    </source>
</evidence>
<keyword evidence="3" id="KW-0964">Secreted</keyword>
<dbReference type="Pfam" id="PF00151">
    <property type="entry name" value="Lipase"/>
    <property type="match status" value="1"/>
</dbReference>
<dbReference type="GO" id="GO:0005615">
    <property type="term" value="C:extracellular space"/>
    <property type="evidence" value="ECO:0007669"/>
    <property type="project" value="TreeGrafter"/>
</dbReference>
<keyword evidence="7" id="KW-1185">Reference proteome</keyword>
<comment type="caution">
    <text evidence="6">The sequence shown here is derived from an EMBL/GenBank/DDBJ whole genome shotgun (WGS) entry which is preliminary data.</text>
</comment>
<evidence type="ECO:0000256" key="4">
    <source>
        <dbReference type="RuleBase" id="RU004262"/>
    </source>
</evidence>
<evidence type="ECO:0000259" key="5">
    <source>
        <dbReference type="Pfam" id="PF00151"/>
    </source>
</evidence>
<dbReference type="GO" id="GO:0016298">
    <property type="term" value="F:lipase activity"/>
    <property type="evidence" value="ECO:0007669"/>
    <property type="project" value="InterPro"/>
</dbReference>
<feature type="non-terminal residue" evidence="6">
    <location>
        <position position="1"/>
    </location>
</feature>
<dbReference type="PANTHER" id="PTHR11610">
    <property type="entry name" value="LIPASE"/>
    <property type="match status" value="1"/>
</dbReference>
<dbReference type="AlphaFoldDB" id="A0AAD4K514"/>
<dbReference type="InterPro" id="IPR013818">
    <property type="entry name" value="Lipase"/>
</dbReference>
<dbReference type="EMBL" id="JAJJHW010002585">
    <property type="protein sequence ID" value="KAH8372491.1"/>
    <property type="molecule type" value="Genomic_DNA"/>
</dbReference>
<name>A0AAD4K514_9MUSC</name>
<comment type="similarity">
    <text evidence="2 4">Belongs to the AB hydrolase superfamily. Lipase family.</text>
</comment>
<dbReference type="InterPro" id="IPR029058">
    <property type="entry name" value="AB_hydrolase_fold"/>
</dbReference>
<feature type="domain" description="Lipase" evidence="5">
    <location>
        <begin position="21"/>
        <end position="216"/>
    </location>
</feature>
<dbReference type="InterPro" id="IPR000734">
    <property type="entry name" value="TAG_lipase"/>
</dbReference>
<dbReference type="Proteomes" id="UP001200034">
    <property type="component" value="Unassembled WGS sequence"/>
</dbReference>
<dbReference type="GO" id="GO:0017171">
    <property type="term" value="F:serine hydrolase activity"/>
    <property type="evidence" value="ECO:0007669"/>
    <property type="project" value="TreeGrafter"/>
</dbReference>
<evidence type="ECO:0000256" key="1">
    <source>
        <dbReference type="ARBA" id="ARBA00004613"/>
    </source>
</evidence>
<proteinExistence type="inferred from homology"/>
<evidence type="ECO:0000313" key="7">
    <source>
        <dbReference type="Proteomes" id="UP001200034"/>
    </source>
</evidence>
<accession>A0AAD4K514</accession>
<evidence type="ECO:0000313" key="6">
    <source>
        <dbReference type="EMBL" id="KAH8372491.1"/>
    </source>
</evidence>